<sequence length="36" mass="3902">MIVDLMRNDVTQVAVPGNVRVPSLLSVEPQEIAPRG</sequence>
<protein>
    <submittedName>
        <fullName evidence="1">Uncharacterized protein</fullName>
    </submittedName>
</protein>
<evidence type="ECO:0000313" key="2">
    <source>
        <dbReference type="Proteomes" id="UP000295674"/>
    </source>
</evidence>
<accession>A0A4R4V7U6</accession>
<comment type="caution">
    <text evidence="1">The sequence shown here is derived from an EMBL/GenBank/DDBJ whole genome shotgun (WGS) entry which is preliminary data.</text>
</comment>
<reference evidence="1 2" key="1">
    <citation type="submission" date="2019-03" db="EMBL/GenBank/DDBJ databases">
        <title>Draft genome sequences of novel Actinobacteria.</title>
        <authorList>
            <person name="Sahin N."/>
            <person name="Ay H."/>
            <person name="Saygin H."/>
        </authorList>
    </citation>
    <scope>NUCLEOTIDE SEQUENCE [LARGE SCALE GENOMIC DNA]</scope>
    <source>
        <strain evidence="1 2">16K309</strain>
    </source>
</reference>
<dbReference type="EMBL" id="SMKS01000068">
    <property type="protein sequence ID" value="TDD01032.1"/>
    <property type="molecule type" value="Genomic_DNA"/>
</dbReference>
<dbReference type="AlphaFoldDB" id="A0A4R4V7U6"/>
<keyword evidence="2" id="KW-1185">Reference proteome</keyword>
<dbReference type="Proteomes" id="UP000295674">
    <property type="component" value="Unassembled WGS sequence"/>
</dbReference>
<dbReference type="Gene3D" id="3.60.120.10">
    <property type="entry name" value="Anthranilate synthase"/>
    <property type="match status" value="1"/>
</dbReference>
<evidence type="ECO:0000313" key="1">
    <source>
        <dbReference type="EMBL" id="TDD01032.1"/>
    </source>
</evidence>
<organism evidence="1 2">
    <name type="scientific">Saccharopolyspora terrae</name>
    <dbReference type="NCBI Taxonomy" id="2530384"/>
    <lineage>
        <taxon>Bacteria</taxon>
        <taxon>Bacillati</taxon>
        <taxon>Actinomycetota</taxon>
        <taxon>Actinomycetes</taxon>
        <taxon>Pseudonocardiales</taxon>
        <taxon>Pseudonocardiaceae</taxon>
        <taxon>Saccharopolyspora</taxon>
    </lineage>
</organism>
<dbReference type="InterPro" id="IPR005801">
    <property type="entry name" value="ADC_synthase"/>
</dbReference>
<proteinExistence type="predicted"/>
<dbReference type="SUPFAM" id="SSF56322">
    <property type="entry name" value="ADC synthase"/>
    <property type="match status" value="1"/>
</dbReference>
<name>A0A4R4V7U6_9PSEU</name>
<gene>
    <name evidence="1" type="ORF">E1181_26305</name>
</gene>